<reference evidence="10 11" key="1">
    <citation type="journal article" date="2011" name="Science">
        <title>The Selaginella genome identifies genetic changes associated with the evolution of vascular plants.</title>
        <authorList>
            <person name="Banks J.A."/>
            <person name="Nishiyama T."/>
            <person name="Hasebe M."/>
            <person name="Bowman J.L."/>
            <person name="Gribskov M."/>
            <person name="dePamphilis C."/>
            <person name="Albert V.A."/>
            <person name="Aono N."/>
            <person name="Aoyama T."/>
            <person name="Ambrose B.A."/>
            <person name="Ashton N.W."/>
            <person name="Axtell M.J."/>
            <person name="Barker E."/>
            <person name="Barker M.S."/>
            <person name="Bennetzen J.L."/>
            <person name="Bonawitz N.D."/>
            <person name="Chapple C."/>
            <person name="Cheng C."/>
            <person name="Correa L.G."/>
            <person name="Dacre M."/>
            <person name="DeBarry J."/>
            <person name="Dreyer I."/>
            <person name="Elias M."/>
            <person name="Engstrom E.M."/>
            <person name="Estelle M."/>
            <person name="Feng L."/>
            <person name="Finet C."/>
            <person name="Floyd S.K."/>
            <person name="Frommer W.B."/>
            <person name="Fujita T."/>
            <person name="Gramzow L."/>
            <person name="Gutensohn M."/>
            <person name="Harholt J."/>
            <person name="Hattori M."/>
            <person name="Heyl A."/>
            <person name="Hirai T."/>
            <person name="Hiwatashi Y."/>
            <person name="Ishikawa M."/>
            <person name="Iwata M."/>
            <person name="Karol K.G."/>
            <person name="Koehler B."/>
            <person name="Kolukisaoglu U."/>
            <person name="Kubo M."/>
            <person name="Kurata T."/>
            <person name="Lalonde S."/>
            <person name="Li K."/>
            <person name="Li Y."/>
            <person name="Litt A."/>
            <person name="Lyons E."/>
            <person name="Manning G."/>
            <person name="Maruyama T."/>
            <person name="Michael T.P."/>
            <person name="Mikami K."/>
            <person name="Miyazaki S."/>
            <person name="Morinaga S."/>
            <person name="Murata T."/>
            <person name="Mueller-Roeber B."/>
            <person name="Nelson D.R."/>
            <person name="Obara M."/>
            <person name="Oguri Y."/>
            <person name="Olmstead R.G."/>
            <person name="Onodera N."/>
            <person name="Petersen B.L."/>
            <person name="Pils B."/>
            <person name="Prigge M."/>
            <person name="Rensing S.A."/>
            <person name="Riano-Pachon D.M."/>
            <person name="Roberts A.W."/>
            <person name="Sato Y."/>
            <person name="Scheller H.V."/>
            <person name="Schulz B."/>
            <person name="Schulz C."/>
            <person name="Shakirov E.V."/>
            <person name="Shibagaki N."/>
            <person name="Shinohara N."/>
            <person name="Shippen D.E."/>
            <person name="Soerensen I."/>
            <person name="Sotooka R."/>
            <person name="Sugimoto N."/>
            <person name="Sugita M."/>
            <person name="Sumikawa N."/>
            <person name="Tanurdzic M."/>
            <person name="Theissen G."/>
            <person name="Ulvskov P."/>
            <person name="Wakazuki S."/>
            <person name="Weng J.K."/>
            <person name="Willats W.W."/>
            <person name="Wipf D."/>
            <person name="Wolf P.G."/>
            <person name="Yang L."/>
            <person name="Zimmer A.D."/>
            <person name="Zhu Q."/>
            <person name="Mitros T."/>
            <person name="Hellsten U."/>
            <person name="Loque D."/>
            <person name="Otillar R."/>
            <person name="Salamov A."/>
            <person name="Schmutz J."/>
            <person name="Shapiro H."/>
            <person name="Lindquist E."/>
            <person name="Lucas S."/>
            <person name="Rokhsar D."/>
            <person name="Grigoriev I.V."/>
        </authorList>
    </citation>
    <scope>NUCLEOTIDE SEQUENCE [LARGE SCALE GENOMIC DNA]</scope>
</reference>
<dbReference type="Proteomes" id="UP000001514">
    <property type="component" value="Unassembled WGS sequence"/>
</dbReference>
<dbReference type="PANTHER" id="PTHR43620:SF7">
    <property type="entry name" value="GLYCEROPHOSPHODIESTER PHOSPHODIESTERASE GDPD5-RELATED"/>
    <property type="match status" value="1"/>
</dbReference>
<dbReference type="HOGENOM" id="CLU_010414_0_0_1"/>
<dbReference type="Gramene" id="EFJ24746">
    <property type="protein sequence ID" value="EFJ24746"/>
    <property type="gene ID" value="SELMODRAFT_100702"/>
</dbReference>
<comment type="catalytic activity">
    <reaction evidence="7">
        <text>a sn-glycero-3-phosphodiester + H2O = an alcohol + sn-glycerol 3-phosphate + H(+)</text>
        <dbReference type="Rhea" id="RHEA:12969"/>
        <dbReference type="ChEBI" id="CHEBI:15377"/>
        <dbReference type="ChEBI" id="CHEBI:15378"/>
        <dbReference type="ChEBI" id="CHEBI:30879"/>
        <dbReference type="ChEBI" id="CHEBI:57597"/>
        <dbReference type="ChEBI" id="CHEBI:83408"/>
        <dbReference type="EC" id="3.1.4.46"/>
    </reaction>
</comment>
<dbReference type="SUPFAM" id="SSF51695">
    <property type="entry name" value="PLC-like phosphodiesterases"/>
    <property type="match status" value="2"/>
</dbReference>
<feature type="compositionally biased region" description="Pro residues" evidence="8">
    <location>
        <begin position="666"/>
        <end position="675"/>
    </location>
</feature>
<accession>D8RRS4</accession>
<dbReference type="FunFam" id="3.20.20.190:FF:000011">
    <property type="entry name" value="Glycerophosphodiester phosphodiesterase GDPDL3"/>
    <property type="match status" value="1"/>
</dbReference>
<dbReference type="PANTHER" id="PTHR43620">
    <property type="entry name" value="GLYCEROPHOSPHORYL DIESTER PHOSPHODIESTERASE"/>
    <property type="match status" value="1"/>
</dbReference>
<feature type="region of interest" description="Disordered" evidence="8">
    <location>
        <begin position="666"/>
        <end position="685"/>
    </location>
</feature>
<evidence type="ECO:0000313" key="11">
    <source>
        <dbReference type="Proteomes" id="UP000001514"/>
    </source>
</evidence>
<dbReference type="EC" id="3.1.4.46" evidence="2"/>
<evidence type="ECO:0000256" key="4">
    <source>
        <dbReference type="ARBA" id="ARBA00022798"/>
    </source>
</evidence>
<dbReference type="InterPro" id="IPR017946">
    <property type="entry name" value="PLC-like_Pdiesterase_TIM-brl"/>
</dbReference>
<keyword evidence="3" id="KW-0732">Signal</keyword>
<dbReference type="GO" id="GO:0006629">
    <property type="term" value="P:lipid metabolic process"/>
    <property type="evidence" value="ECO:0007669"/>
    <property type="project" value="InterPro"/>
</dbReference>
<dbReference type="AlphaFoldDB" id="D8RRS4"/>
<organism evidence="11">
    <name type="scientific">Selaginella moellendorffii</name>
    <name type="common">Spikemoss</name>
    <dbReference type="NCBI Taxonomy" id="88036"/>
    <lineage>
        <taxon>Eukaryota</taxon>
        <taxon>Viridiplantae</taxon>
        <taxon>Streptophyta</taxon>
        <taxon>Embryophyta</taxon>
        <taxon>Tracheophyta</taxon>
        <taxon>Lycopodiopsida</taxon>
        <taxon>Selaginellales</taxon>
        <taxon>Selaginellaceae</taxon>
        <taxon>Selaginella</taxon>
    </lineage>
</organism>
<dbReference type="STRING" id="88036.D8RRS4"/>
<dbReference type="GO" id="GO:0008889">
    <property type="term" value="F:glycerophosphodiester phosphodiesterase activity"/>
    <property type="evidence" value="ECO:0000318"/>
    <property type="project" value="GO_Central"/>
</dbReference>
<name>D8RRS4_SELML</name>
<dbReference type="Pfam" id="PF03009">
    <property type="entry name" value="GDPD"/>
    <property type="match status" value="1"/>
</dbReference>
<keyword evidence="5" id="KW-0378">Hydrolase</keyword>
<dbReference type="Gene3D" id="3.20.20.190">
    <property type="entry name" value="Phosphatidylinositol (PI) phosphodiesterase"/>
    <property type="match status" value="2"/>
</dbReference>
<evidence type="ECO:0000256" key="2">
    <source>
        <dbReference type="ARBA" id="ARBA00012247"/>
    </source>
</evidence>
<evidence type="ECO:0000256" key="6">
    <source>
        <dbReference type="ARBA" id="ARBA00023180"/>
    </source>
</evidence>
<dbReference type="InterPro" id="IPR030395">
    <property type="entry name" value="GP_PDE_dom"/>
</dbReference>
<dbReference type="FunCoup" id="D8RRS4">
    <property type="interactions" value="2742"/>
</dbReference>
<feature type="non-terminal residue" evidence="10">
    <location>
        <position position="1"/>
    </location>
</feature>
<comment type="similarity">
    <text evidence="1">Belongs to the glycerophosphoryl diester phosphodiesterase family.</text>
</comment>
<protein>
    <recommendedName>
        <fullName evidence="2">glycerophosphodiester phosphodiesterase</fullName>
        <ecNumber evidence="2">3.1.4.46</ecNumber>
    </recommendedName>
</protein>
<evidence type="ECO:0000256" key="7">
    <source>
        <dbReference type="ARBA" id="ARBA00047512"/>
    </source>
</evidence>
<keyword evidence="6" id="KW-0325">Glycoprotein</keyword>
<proteinExistence type="inferred from homology"/>
<evidence type="ECO:0000256" key="8">
    <source>
        <dbReference type="SAM" id="MobiDB-lite"/>
    </source>
</evidence>
<dbReference type="EMBL" id="GL377588">
    <property type="protein sequence ID" value="EFJ24746.1"/>
    <property type="molecule type" value="Genomic_DNA"/>
</dbReference>
<dbReference type="KEGG" id="smo:SELMODRAFT_100702"/>
<gene>
    <name evidence="10" type="ORF">SELMODRAFT_100702</name>
</gene>
<keyword evidence="11" id="KW-1185">Reference proteome</keyword>
<dbReference type="GO" id="GO:0006071">
    <property type="term" value="P:glycerol metabolic process"/>
    <property type="evidence" value="ECO:0007669"/>
    <property type="project" value="UniProtKB-KW"/>
</dbReference>
<evidence type="ECO:0000256" key="5">
    <source>
        <dbReference type="ARBA" id="ARBA00022801"/>
    </source>
</evidence>
<dbReference type="PROSITE" id="PS51704">
    <property type="entry name" value="GP_PDE"/>
    <property type="match status" value="2"/>
</dbReference>
<dbReference type="eggNOG" id="KOG2258">
    <property type="taxonomic scope" value="Eukaryota"/>
</dbReference>
<feature type="domain" description="GP-PDE" evidence="9">
    <location>
        <begin position="5"/>
        <end position="314"/>
    </location>
</feature>
<feature type="domain" description="GP-PDE" evidence="9">
    <location>
        <begin position="325"/>
        <end position="621"/>
    </location>
</feature>
<evidence type="ECO:0000313" key="10">
    <source>
        <dbReference type="EMBL" id="EFJ24746.1"/>
    </source>
</evidence>
<feature type="compositionally biased region" description="Low complexity" evidence="8">
    <location>
        <begin position="676"/>
        <end position="685"/>
    </location>
</feature>
<dbReference type="OMA" id="KPQGFWL"/>
<dbReference type="InParanoid" id="D8RRS4"/>
<evidence type="ECO:0000256" key="1">
    <source>
        <dbReference type="ARBA" id="ARBA00007277"/>
    </source>
</evidence>
<evidence type="ECO:0000259" key="9">
    <source>
        <dbReference type="PROSITE" id="PS51704"/>
    </source>
</evidence>
<sequence>LSGAKPLVISNGQSGVFSDQTLRSYADALKKTSGGIALYCDLQLSKDGQPICRTQIGLEATTNIGDIFPGANSTYIVNGEPINGYFAVDFTSIQLSNVTARQGPLSRPATFDGDPLASPDMVAGLLASYTNTTGLPGLLWLNVEYCKFYDDRKINMTSYVLSTLRNLSPDYISTPELGLLRTLRSRASSRSRTKIVLKVNDLTDPEPTTNQTYAALLANLTNIRTLTSGILVSKSLIRTFNPTTLLLENPTTIVQDAHRARLEVHAFGFANDQYPNSYNYSFDPIREILYFIDDPSFAVDGVSSDFPTTASLAIGNNSVSAIYFMNVITHNGGDSGNYPGSTRLAYSSAIGKGADYIDCIVQMTKDGVAICTQSPDLLLNTDVSATPLLSRTKTYESLQDAPGIFTFDFTWDEIKSLKAKIYNPESAIVRNKANDGTQSLLTLSDFLNITKDSPNVGVYLVLQRAYLLNGTFGIDTVAAVSAALRQAGFTNTSNVVIQSEDATVLRALRNLVSAELIYSVPGNKTLTDAVLEEIKQFASGVAVPRSLVSPTADSFLTVPTDVVERVHNHSLSVVVVYFRNPFTTIPFDFLADPTLELNTYVQFYDIDGIVTDFPETAKSYLTNRCVSRGSSSSSPIPLILPGDLGLAPPPAGAPFPALDVAEPPLPSLAQPPAPAPSSTRSSSTGTLPGLQLVTACLVASFLGRHLL</sequence>
<keyword evidence="4" id="KW-0319">Glycerol metabolism</keyword>
<evidence type="ECO:0000256" key="3">
    <source>
        <dbReference type="ARBA" id="ARBA00022729"/>
    </source>
</evidence>